<evidence type="ECO:0000313" key="8">
    <source>
        <dbReference type="Proteomes" id="UP000683925"/>
    </source>
</evidence>
<feature type="region of interest" description="Disordered" evidence="5">
    <location>
        <begin position="108"/>
        <end position="135"/>
    </location>
</feature>
<dbReference type="GO" id="GO:0006511">
    <property type="term" value="P:ubiquitin-dependent protein catabolic process"/>
    <property type="evidence" value="ECO:0007669"/>
    <property type="project" value="TreeGrafter"/>
</dbReference>
<keyword evidence="2 4" id="KW-0863">Zinc-finger</keyword>
<reference evidence="7" key="1">
    <citation type="submission" date="2021-01" db="EMBL/GenBank/DDBJ databases">
        <authorList>
            <consortium name="Genoscope - CEA"/>
            <person name="William W."/>
        </authorList>
    </citation>
    <scope>NUCLEOTIDE SEQUENCE</scope>
</reference>
<dbReference type="SMART" id="SM00744">
    <property type="entry name" value="RINGv"/>
    <property type="match status" value="1"/>
</dbReference>
<dbReference type="Proteomes" id="UP000683925">
    <property type="component" value="Unassembled WGS sequence"/>
</dbReference>
<evidence type="ECO:0000256" key="5">
    <source>
        <dbReference type="SAM" id="MobiDB-lite"/>
    </source>
</evidence>
<keyword evidence="8" id="KW-1185">Reference proteome</keyword>
<gene>
    <name evidence="7" type="ORF">POCTA_138.1.T0030243</name>
</gene>
<evidence type="ECO:0000256" key="4">
    <source>
        <dbReference type="PROSITE-ProRule" id="PRU00175"/>
    </source>
</evidence>
<dbReference type="PANTHER" id="PTHR45931:SF16">
    <property type="entry name" value="RING_U-BOX SUPERFAMILY PROTEIN"/>
    <property type="match status" value="1"/>
</dbReference>
<dbReference type="OrthoDB" id="312602at2759"/>
<keyword evidence="3" id="KW-0862">Zinc</keyword>
<evidence type="ECO:0000256" key="1">
    <source>
        <dbReference type="ARBA" id="ARBA00022723"/>
    </source>
</evidence>
<feature type="compositionally biased region" description="Acidic residues" evidence="5">
    <location>
        <begin position="354"/>
        <end position="367"/>
    </location>
</feature>
<dbReference type="CDD" id="cd16454">
    <property type="entry name" value="RING-H2_PA-TM-RING"/>
    <property type="match status" value="1"/>
</dbReference>
<dbReference type="InterPro" id="IPR011016">
    <property type="entry name" value="Znf_RING-CH"/>
</dbReference>
<protein>
    <recommendedName>
        <fullName evidence="6">RING-type domain-containing protein</fullName>
    </recommendedName>
</protein>
<dbReference type="InterPro" id="IPR001841">
    <property type="entry name" value="Znf_RING"/>
</dbReference>
<feature type="domain" description="RING-type" evidence="6">
    <location>
        <begin position="437"/>
        <end position="480"/>
    </location>
</feature>
<accession>A0A8S1RXF0</accession>
<evidence type="ECO:0000256" key="3">
    <source>
        <dbReference type="ARBA" id="ARBA00022833"/>
    </source>
</evidence>
<keyword evidence="1" id="KW-0479">Metal-binding</keyword>
<dbReference type="Pfam" id="PF13639">
    <property type="entry name" value="zf-RING_2"/>
    <property type="match status" value="1"/>
</dbReference>
<proteinExistence type="predicted"/>
<dbReference type="SMART" id="SM00184">
    <property type="entry name" value="RING"/>
    <property type="match status" value="1"/>
</dbReference>
<dbReference type="PROSITE" id="PS50089">
    <property type="entry name" value="ZF_RING_2"/>
    <property type="match status" value="1"/>
</dbReference>
<dbReference type="EMBL" id="CAJJDP010000001">
    <property type="protein sequence ID" value="CAD8132063.1"/>
    <property type="molecule type" value="Genomic_DNA"/>
</dbReference>
<comment type="caution">
    <text evidence="7">The sequence shown here is derived from an EMBL/GenBank/DDBJ whole genome shotgun (WGS) entry which is preliminary data.</text>
</comment>
<dbReference type="OMA" id="RIDICVI"/>
<dbReference type="PANTHER" id="PTHR45931">
    <property type="entry name" value="SI:CH211-59O9.10"/>
    <property type="match status" value="1"/>
</dbReference>
<dbReference type="GO" id="GO:0008270">
    <property type="term" value="F:zinc ion binding"/>
    <property type="evidence" value="ECO:0007669"/>
    <property type="project" value="UniProtKB-KW"/>
</dbReference>
<feature type="compositionally biased region" description="Polar residues" evidence="5">
    <location>
        <begin position="298"/>
        <end position="320"/>
    </location>
</feature>
<dbReference type="GO" id="GO:0061630">
    <property type="term" value="F:ubiquitin protein ligase activity"/>
    <property type="evidence" value="ECO:0007669"/>
    <property type="project" value="TreeGrafter"/>
</dbReference>
<dbReference type="FunFam" id="3.30.40.10:FF:001291">
    <property type="entry name" value="Uncharacterized protein"/>
    <property type="match status" value="1"/>
</dbReference>
<dbReference type="GO" id="GO:0005634">
    <property type="term" value="C:nucleus"/>
    <property type="evidence" value="ECO:0007669"/>
    <property type="project" value="TreeGrafter"/>
</dbReference>
<organism evidence="7 8">
    <name type="scientific">Paramecium octaurelia</name>
    <dbReference type="NCBI Taxonomy" id="43137"/>
    <lineage>
        <taxon>Eukaryota</taxon>
        <taxon>Sar</taxon>
        <taxon>Alveolata</taxon>
        <taxon>Ciliophora</taxon>
        <taxon>Intramacronucleata</taxon>
        <taxon>Oligohymenophorea</taxon>
        <taxon>Peniculida</taxon>
        <taxon>Parameciidae</taxon>
        <taxon>Paramecium</taxon>
    </lineage>
</organism>
<dbReference type="InterPro" id="IPR051834">
    <property type="entry name" value="RING_finger_E3_ligase"/>
</dbReference>
<dbReference type="AlphaFoldDB" id="A0A8S1RXF0"/>
<evidence type="ECO:0000256" key="2">
    <source>
        <dbReference type="ARBA" id="ARBA00022771"/>
    </source>
</evidence>
<sequence length="485" mass="56731">MDPKLNSNETFQCQYCQVYVNKACQQVHYVNCQSVKNQNQQGITNNNDYKSFTPYNNNQNQSKDTFTHSQQIYVKHVPLKVQQQNNTDIQNTQKVLPTFQFIQRPIQNQDTQKQGNQQNQQSFTQTNSNSDSQQQDNRFVSKEFSFYNKNVNQELFPLPKFSQPPSFASQNTNPGLILLNQQQLNSNGNQSKPEYGFNQFLNNQQSQSQQQNQEKSKIFLTQNLNNNVSINQQQQFPAPKKQDNNEQKLFKINVPPQTSNMIRSVNIQQFQPQQNQQQQQQSISISQNNISSSRFNQLQNTRQPDNHQPTSHSQPIQGQPTFPPQFLIPQMPQNIQPPPSISSFLTRFKYNPQNEEEDDDDDDDNDSDNSRSRGLPNFDVNKQYTDIEVNRMNQEQIYQYFSNLYINENHGYSEDQINEKINQNFSMRVDDNRIDICVICQESFTQETFTTDKQLPCSHLFHEKCLIGWLKRSKQCPICKTEVEL</sequence>
<evidence type="ECO:0000259" key="6">
    <source>
        <dbReference type="PROSITE" id="PS50089"/>
    </source>
</evidence>
<evidence type="ECO:0000313" key="7">
    <source>
        <dbReference type="EMBL" id="CAD8132063.1"/>
    </source>
</evidence>
<name>A0A8S1RXF0_PAROT</name>
<feature type="region of interest" description="Disordered" evidence="5">
    <location>
        <begin position="298"/>
        <end position="378"/>
    </location>
</feature>